<dbReference type="GeneID" id="19018033"/>
<dbReference type="Pfam" id="PF13704">
    <property type="entry name" value="Glyco_tranf_2_4"/>
    <property type="match status" value="1"/>
</dbReference>
<accession>K8EP19</accession>
<dbReference type="PANTHER" id="PTHR46701">
    <property type="entry name" value="GLYCOSYLTRANSFERASE-LIKE KOBITO 1"/>
    <property type="match status" value="1"/>
</dbReference>
<evidence type="ECO:0000313" key="2">
    <source>
        <dbReference type="EMBL" id="CCO14195.1"/>
    </source>
</evidence>
<dbReference type="RefSeq" id="XP_007515316.1">
    <property type="nucleotide sequence ID" value="XM_007515254.1"/>
</dbReference>
<keyword evidence="1" id="KW-0812">Transmembrane</keyword>
<evidence type="ECO:0000313" key="3">
    <source>
        <dbReference type="Proteomes" id="UP000198341"/>
    </source>
</evidence>
<feature type="transmembrane region" description="Helical" evidence="1">
    <location>
        <begin position="47"/>
        <end position="69"/>
    </location>
</feature>
<name>K8EP19_9CHLO</name>
<evidence type="ECO:0000256" key="1">
    <source>
        <dbReference type="SAM" id="Phobius"/>
    </source>
</evidence>
<reference evidence="2 3" key="1">
    <citation type="submission" date="2011-10" db="EMBL/GenBank/DDBJ databases">
        <authorList>
            <person name="Genoscope - CEA"/>
        </authorList>
    </citation>
    <scope>NUCLEOTIDE SEQUENCE [LARGE SCALE GENOMIC DNA]</scope>
    <source>
        <strain evidence="2 3">RCC 1105</strain>
    </source>
</reference>
<gene>
    <name evidence="2" type="ORF">Bathy01g02980</name>
</gene>
<dbReference type="Proteomes" id="UP000198341">
    <property type="component" value="Chromosome 1"/>
</dbReference>
<dbReference type="STRING" id="41875.K8EP19"/>
<evidence type="ECO:0008006" key="4">
    <source>
        <dbReference type="Google" id="ProtNLM"/>
    </source>
</evidence>
<protein>
    <recommendedName>
        <fullName evidence="4">Glycosyltransferase family 92 protein</fullName>
    </recommendedName>
</protein>
<dbReference type="OrthoDB" id="433309at2759"/>
<sequence>MTKLIHISLLKLSFTRMSLRRAANNNNNIIFNNISTRRERRRIVRDFLSPSMMLFSFSFLLSLFFFFPWCWLSKNTRGESTRSTTLRADGNHHGLLVAVVTTTKDASGRRFEQWVRYHEQVGIGLFYVFVDDRTKKYDAFSQKKENVKLFSESEMESIRSKLLCNKEQWLVPWIRKRGCNAELFVKQSQNVEMAIEMATEDNVDWIAHIDTDELLFPAGVANLDIRELLREYQPRDIDGIVLPNYEAVPETKGGVQDPFVDATLFKCNYAHADKKTWKKLGGVVVRNKSLPNFFLAYANGKSIARVARNRLRSNGAHRFKFRPISKSPSSRQRFNEVTHSEAKILHYPYMNLDESIKRLRNCCPRDVTSSLDAEKINQTFLLDFDRQAFVALVLNGEGEDEESERLEGRRRRAEAWYNERIVFEDVNETAALVHSGVFDRIYAPSLLLKKLSQK</sequence>
<keyword evidence="3" id="KW-1185">Reference proteome</keyword>
<dbReference type="GO" id="GO:0009737">
    <property type="term" value="P:response to abscisic acid"/>
    <property type="evidence" value="ECO:0007669"/>
    <property type="project" value="InterPro"/>
</dbReference>
<keyword evidence="1" id="KW-0472">Membrane</keyword>
<keyword evidence="1" id="KW-1133">Transmembrane helix</keyword>
<dbReference type="InterPro" id="IPR044224">
    <property type="entry name" value="KOBITO1-like"/>
</dbReference>
<dbReference type="GO" id="GO:0030244">
    <property type="term" value="P:cellulose biosynthetic process"/>
    <property type="evidence" value="ECO:0007669"/>
    <property type="project" value="InterPro"/>
</dbReference>
<proteinExistence type="predicted"/>
<dbReference type="PANTHER" id="PTHR46701:SF7">
    <property type="entry name" value="GLYCOSYLTRANSFERASE-LIKE KOBITO 1"/>
    <property type="match status" value="1"/>
</dbReference>
<dbReference type="eggNOG" id="ENOG502QPZC">
    <property type="taxonomic scope" value="Eukaryota"/>
</dbReference>
<dbReference type="EMBL" id="FO082278">
    <property type="protein sequence ID" value="CCO14195.1"/>
    <property type="molecule type" value="Genomic_DNA"/>
</dbReference>
<dbReference type="KEGG" id="bpg:Bathy01g02980"/>
<organism evidence="2 3">
    <name type="scientific">Bathycoccus prasinos</name>
    <dbReference type="NCBI Taxonomy" id="41875"/>
    <lineage>
        <taxon>Eukaryota</taxon>
        <taxon>Viridiplantae</taxon>
        <taxon>Chlorophyta</taxon>
        <taxon>Mamiellophyceae</taxon>
        <taxon>Mamiellales</taxon>
        <taxon>Bathycoccaceae</taxon>
        <taxon>Bathycoccus</taxon>
    </lineage>
</organism>
<dbReference type="AlphaFoldDB" id="K8EP19"/>